<protein>
    <submittedName>
        <fullName evidence="1">Uncharacterized protein</fullName>
    </submittedName>
</protein>
<accession>A0A1N7G177</accession>
<dbReference type="AlphaFoldDB" id="A0A1N7G177"/>
<reference evidence="2" key="1">
    <citation type="submission" date="2017-01" db="EMBL/GenBank/DDBJ databases">
        <authorList>
            <person name="Varghese N."/>
            <person name="Submissions S."/>
        </authorList>
    </citation>
    <scope>NUCLEOTIDE SEQUENCE [LARGE SCALE GENOMIC DNA]</scope>
    <source>
        <strain evidence="2">DSM 21768</strain>
    </source>
</reference>
<name>A0A1N7G177_9GAMM</name>
<dbReference type="RefSeq" id="WP_076556059.1">
    <property type="nucleotide sequence ID" value="NZ_FTNU01000021.1"/>
</dbReference>
<gene>
    <name evidence="1" type="ORF">SAMN02745664_12127</name>
</gene>
<evidence type="ECO:0000313" key="1">
    <source>
        <dbReference type="EMBL" id="SIS06305.1"/>
    </source>
</evidence>
<evidence type="ECO:0000313" key="2">
    <source>
        <dbReference type="Proteomes" id="UP000187495"/>
    </source>
</evidence>
<organism evidence="1 2">
    <name type="scientific">Moraxella cuniculi DSM 21768</name>
    <dbReference type="NCBI Taxonomy" id="1122245"/>
    <lineage>
        <taxon>Bacteria</taxon>
        <taxon>Pseudomonadati</taxon>
        <taxon>Pseudomonadota</taxon>
        <taxon>Gammaproteobacteria</taxon>
        <taxon>Moraxellales</taxon>
        <taxon>Moraxellaceae</taxon>
        <taxon>Moraxella</taxon>
    </lineage>
</organism>
<proteinExistence type="predicted"/>
<dbReference type="EMBL" id="FTNU01000021">
    <property type="protein sequence ID" value="SIS06305.1"/>
    <property type="molecule type" value="Genomic_DNA"/>
</dbReference>
<keyword evidence="2" id="KW-1185">Reference proteome</keyword>
<dbReference type="Proteomes" id="UP000187495">
    <property type="component" value="Unassembled WGS sequence"/>
</dbReference>
<dbReference type="STRING" id="34061.B0189_02000"/>
<sequence>MACLYDRYEIGELALSIIKEKGYSVEFLPNIEIYVATDGVWKFRADFPTALLGLILIKETYPDRDSNEYFELLTYSEIKDLLKFSRPAYTPIYKMKKI</sequence>